<comment type="caution">
    <text evidence="1">The sequence shown here is derived from an EMBL/GenBank/DDBJ whole genome shotgun (WGS) entry which is preliminary data.</text>
</comment>
<gene>
    <name evidence="1" type="ORF">EBBID32_36140</name>
</gene>
<evidence type="ECO:0000313" key="1">
    <source>
        <dbReference type="EMBL" id="CCW19248.1"/>
    </source>
</evidence>
<name>N1MVB1_9SPHN</name>
<organism evidence="1 2">
    <name type="scientific">Sphingobium indicum BiD32</name>
    <dbReference type="NCBI Taxonomy" id="1301087"/>
    <lineage>
        <taxon>Bacteria</taxon>
        <taxon>Pseudomonadati</taxon>
        <taxon>Pseudomonadota</taxon>
        <taxon>Alphaproteobacteria</taxon>
        <taxon>Sphingomonadales</taxon>
        <taxon>Sphingomonadaceae</taxon>
        <taxon>Sphingobium</taxon>
    </lineage>
</organism>
<keyword evidence="2" id="KW-1185">Reference proteome</keyword>
<dbReference type="Proteomes" id="UP000013201">
    <property type="component" value="Unassembled WGS sequence"/>
</dbReference>
<protein>
    <submittedName>
        <fullName evidence="1">Uncharacterized protein</fullName>
    </submittedName>
</protein>
<dbReference type="EMBL" id="CAVK010000183">
    <property type="protein sequence ID" value="CCW19248.1"/>
    <property type="molecule type" value="Genomic_DNA"/>
</dbReference>
<dbReference type="AlphaFoldDB" id="N1MVB1"/>
<sequence>MDLVIRFDLNPQRWEESGGQQYGRGVVGAQRRNWGTFS</sequence>
<reference evidence="2" key="2">
    <citation type="submission" date="2013-04" db="EMBL/GenBank/DDBJ databases">
        <title>Bisphenol A degrading Sphingobium sp. strain BiD32.</title>
        <authorList>
            <person name="Nielsen J.L."/>
            <person name="Zhou N.A."/>
            <person name="Kjeldal H."/>
        </authorList>
    </citation>
    <scope>NUCLEOTIDE SEQUENCE [LARGE SCALE GENOMIC DNA]</scope>
    <source>
        <strain evidence="2">BiD32</strain>
    </source>
</reference>
<evidence type="ECO:0000313" key="2">
    <source>
        <dbReference type="Proteomes" id="UP000013201"/>
    </source>
</evidence>
<reference evidence="1 2" key="1">
    <citation type="submission" date="2013-03" db="EMBL/GenBank/DDBJ databases">
        <authorList>
            <person name="Le V."/>
        </authorList>
    </citation>
    <scope>NUCLEOTIDE SEQUENCE [LARGE SCALE GENOMIC DNA]</scope>
    <source>
        <strain evidence="1 2">BiD32</strain>
    </source>
</reference>
<accession>N1MVB1</accession>
<proteinExistence type="predicted"/>